<comment type="caution">
    <text evidence="2">The sequence shown here is derived from an EMBL/GenBank/DDBJ whole genome shotgun (WGS) entry which is preliminary data.</text>
</comment>
<dbReference type="EMBL" id="PRKW01000001">
    <property type="protein sequence ID" value="PPB50356.1"/>
    <property type="molecule type" value="Genomic_DNA"/>
</dbReference>
<evidence type="ECO:0000313" key="3">
    <source>
        <dbReference type="Proteomes" id="UP000239297"/>
    </source>
</evidence>
<organism evidence="2 3">
    <name type="scientific">Arthrobacter pityocampae</name>
    <dbReference type="NCBI Taxonomy" id="547334"/>
    <lineage>
        <taxon>Bacteria</taxon>
        <taxon>Bacillati</taxon>
        <taxon>Actinomycetota</taxon>
        <taxon>Actinomycetes</taxon>
        <taxon>Micrococcales</taxon>
        <taxon>Micrococcaceae</taxon>
        <taxon>Arthrobacter</taxon>
    </lineage>
</organism>
<dbReference type="Pfam" id="PF01909">
    <property type="entry name" value="NTP_transf_2"/>
    <property type="match status" value="1"/>
</dbReference>
<dbReference type="RefSeq" id="WP_104119631.1">
    <property type="nucleotide sequence ID" value="NZ_PRKW01000001.1"/>
</dbReference>
<sequence>MTSRLKGRRRAAHRIIGDVAAWAAQEDKVRALALVGSYARGAERMANDVDLVVLSDTPESLDDAAWFEHLAPGARLVRSQEWGPVRERRFRLVSGLIVELGIAPSNWAAVPLDQGTRRVLKDGHRVLYDTRLLGRATAAVAG</sequence>
<evidence type="ECO:0000259" key="1">
    <source>
        <dbReference type="Pfam" id="PF01909"/>
    </source>
</evidence>
<evidence type="ECO:0000313" key="2">
    <source>
        <dbReference type="EMBL" id="PPB50356.1"/>
    </source>
</evidence>
<dbReference type="AlphaFoldDB" id="A0A2S5J0J0"/>
<dbReference type="InterPro" id="IPR002934">
    <property type="entry name" value="Polymerase_NTP_transf_dom"/>
</dbReference>
<dbReference type="SUPFAM" id="SSF81301">
    <property type="entry name" value="Nucleotidyltransferase"/>
    <property type="match status" value="1"/>
</dbReference>
<name>A0A2S5J0J0_9MICC</name>
<accession>A0A2S5J0J0</accession>
<keyword evidence="3" id="KW-1185">Reference proteome</keyword>
<feature type="domain" description="Polymerase nucleotidyl transferase" evidence="1">
    <location>
        <begin position="25"/>
        <end position="68"/>
    </location>
</feature>
<gene>
    <name evidence="2" type="ORF">C4K88_00060</name>
</gene>
<dbReference type="Proteomes" id="UP000239297">
    <property type="component" value="Unassembled WGS sequence"/>
</dbReference>
<dbReference type="Gene3D" id="3.30.460.10">
    <property type="entry name" value="Beta Polymerase, domain 2"/>
    <property type="match status" value="1"/>
</dbReference>
<reference evidence="2 3" key="1">
    <citation type="journal article" date="2014" name="Int. J. Syst. Evol. Microbiol.">
        <title>Arthrobacter pityocampae sp. nov., isolated from Thaumetopoea pityocampa (Lep., Thaumetopoeidae).</title>
        <authorList>
            <person name="Ince I.A."/>
            <person name="Demirbag Z."/>
            <person name="Kati H."/>
        </authorList>
    </citation>
    <scope>NUCLEOTIDE SEQUENCE [LARGE SCALE GENOMIC DNA]</scope>
    <source>
        <strain evidence="2 3">Tp2</strain>
    </source>
</reference>
<dbReference type="OrthoDB" id="4212332at2"/>
<dbReference type="CDD" id="cd05403">
    <property type="entry name" value="NT_KNTase_like"/>
    <property type="match status" value="1"/>
</dbReference>
<protein>
    <submittedName>
        <fullName evidence="2">Nucleotidyltransferase</fullName>
    </submittedName>
</protein>
<proteinExistence type="predicted"/>
<dbReference type="InterPro" id="IPR043519">
    <property type="entry name" value="NT_sf"/>
</dbReference>
<keyword evidence="2" id="KW-0808">Transferase</keyword>
<dbReference type="GO" id="GO:0016779">
    <property type="term" value="F:nucleotidyltransferase activity"/>
    <property type="evidence" value="ECO:0007669"/>
    <property type="project" value="InterPro"/>
</dbReference>